<proteinExistence type="predicted"/>
<protein>
    <submittedName>
        <fullName evidence="1">Transposase-like protein</fullName>
    </submittedName>
</protein>
<dbReference type="Proteomes" id="UP000556329">
    <property type="component" value="Unassembled WGS sequence"/>
</dbReference>
<reference evidence="1 2" key="1">
    <citation type="submission" date="2020-08" db="EMBL/GenBank/DDBJ databases">
        <title>Genomic Encyclopedia of Type Strains, Phase IV (KMG-IV): sequencing the most valuable type-strain genomes for metagenomic binning, comparative biology and taxonomic classification.</title>
        <authorList>
            <person name="Goeker M."/>
        </authorList>
    </citation>
    <scope>NUCLEOTIDE SEQUENCE [LARGE SCALE GENOMIC DNA]</scope>
    <source>
        <strain evidence="1 2">DSM 100039</strain>
    </source>
</reference>
<organism evidence="1 2">
    <name type="scientific">Mesorhizobium sangaii</name>
    <dbReference type="NCBI Taxonomy" id="505389"/>
    <lineage>
        <taxon>Bacteria</taxon>
        <taxon>Pseudomonadati</taxon>
        <taxon>Pseudomonadota</taxon>
        <taxon>Alphaproteobacteria</taxon>
        <taxon>Hyphomicrobiales</taxon>
        <taxon>Phyllobacteriaceae</taxon>
        <taxon>Mesorhizobium</taxon>
    </lineage>
</organism>
<dbReference type="EMBL" id="JACHEF010000010">
    <property type="protein sequence ID" value="MBB6413870.1"/>
    <property type="molecule type" value="Genomic_DNA"/>
</dbReference>
<accession>A0A841PTI8</accession>
<sequence>MGPVFAKQLQRKKPSHRDLWDLDEVVISIVLDLQHDLAFRRSIRPQGGVVLRLKADIRSTALWPSWI</sequence>
<keyword evidence="2" id="KW-1185">Reference proteome</keyword>
<gene>
    <name evidence="1" type="ORF">HNQ71_006579</name>
</gene>
<name>A0A841PTI8_9HYPH</name>
<evidence type="ECO:0000313" key="1">
    <source>
        <dbReference type="EMBL" id="MBB6413870.1"/>
    </source>
</evidence>
<evidence type="ECO:0000313" key="2">
    <source>
        <dbReference type="Proteomes" id="UP000556329"/>
    </source>
</evidence>
<comment type="caution">
    <text evidence="1">The sequence shown here is derived from an EMBL/GenBank/DDBJ whole genome shotgun (WGS) entry which is preliminary data.</text>
</comment>
<dbReference type="AlphaFoldDB" id="A0A841PTI8"/>